<organism evidence="8">
    <name type="scientific">hydrothermal vent metagenome</name>
    <dbReference type="NCBI Taxonomy" id="652676"/>
    <lineage>
        <taxon>unclassified sequences</taxon>
        <taxon>metagenomes</taxon>
        <taxon>ecological metagenomes</taxon>
    </lineage>
</organism>
<keyword evidence="3 5" id="KW-1133">Transmembrane helix</keyword>
<dbReference type="Pfam" id="PF04138">
    <property type="entry name" value="GtrA_DPMS_TM"/>
    <property type="match status" value="1"/>
</dbReference>
<dbReference type="InterPro" id="IPR007267">
    <property type="entry name" value="GtrA_DPMS_TM"/>
</dbReference>
<dbReference type="SUPFAM" id="SSF53448">
    <property type="entry name" value="Nucleotide-diphospho-sugar transferases"/>
    <property type="match status" value="1"/>
</dbReference>
<feature type="domain" description="GtrA/DPMS transmembrane" evidence="7">
    <location>
        <begin position="238"/>
        <end position="352"/>
    </location>
</feature>
<accession>A0A3B0WGJ5</accession>
<evidence type="ECO:0000256" key="1">
    <source>
        <dbReference type="ARBA" id="ARBA00004141"/>
    </source>
</evidence>
<evidence type="ECO:0000259" key="7">
    <source>
        <dbReference type="Pfam" id="PF04138"/>
    </source>
</evidence>
<evidence type="ECO:0000256" key="5">
    <source>
        <dbReference type="SAM" id="Phobius"/>
    </source>
</evidence>
<dbReference type="GO" id="GO:0000271">
    <property type="term" value="P:polysaccharide biosynthetic process"/>
    <property type="evidence" value="ECO:0007669"/>
    <property type="project" value="InterPro"/>
</dbReference>
<protein>
    <submittedName>
        <fullName evidence="8">Uncharacterized protein</fullName>
    </submittedName>
</protein>
<keyword evidence="2 5" id="KW-0812">Transmembrane</keyword>
<evidence type="ECO:0000259" key="6">
    <source>
        <dbReference type="Pfam" id="PF00535"/>
    </source>
</evidence>
<feature type="domain" description="Glycosyltransferase 2-like" evidence="6">
    <location>
        <begin position="20"/>
        <end position="159"/>
    </location>
</feature>
<dbReference type="AlphaFoldDB" id="A0A3B0WGJ5"/>
<keyword evidence="4 5" id="KW-0472">Membrane</keyword>
<dbReference type="Gene3D" id="3.90.550.10">
    <property type="entry name" value="Spore Coat Polysaccharide Biosynthesis Protein SpsA, Chain A"/>
    <property type="match status" value="1"/>
</dbReference>
<dbReference type="PANTHER" id="PTHR10859:SF114">
    <property type="entry name" value="DOLICHOL-PHOSPHATE MANNOSYLTRANSFERASE"/>
    <property type="match status" value="1"/>
</dbReference>
<evidence type="ECO:0000256" key="4">
    <source>
        <dbReference type="ARBA" id="ARBA00023136"/>
    </source>
</evidence>
<reference evidence="8" key="1">
    <citation type="submission" date="2018-06" db="EMBL/GenBank/DDBJ databases">
        <authorList>
            <person name="Zhirakovskaya E."/>
        </authorList>
    </citation>
    <scope>NUCLEOTIDE SEQUENCE</scope>
</reference>
<gene>
    <name evidence="8" type="ORF">MNBD_GAMMA01-899</name>
</gene>
<dbReference type="EMBL" id="UOEW01000372">
    <property type="protein sequence ID" value="VAW42714.1"/>
    <property type="molecule type" value="Genomic_DNA"/>
</dbReference>
<dbReference type="InterPro" id="IPR001173">
    <property type="entry name" value="Glyco_trans_2-like"/>
</dbReference>
<sequence>MVINIILMTNTIANASNIYVIIPAYNPGAIVEQVVVETLKYVRHIIIVDDGCDATNKALLQKLAQLSGVTLLVHNENLGKGFAIHTGIEYALKNQAQTIIMLDSDGQHRPQELTDFISFSKSNTFQLVVGVRAEIDKMPLRSKIGNISMAWIFKLLYRQKLQDTQSGYRMMSAKFAQLFLDKVAAGRYETEMKMLMVAARNKIKIDQIPITTQYFDNNSNSKFRPVIDSLRVLGAFFKYSGIGFLSFLVDYAIFISLTYVFGLFFVTAHIISRTCSGIFNFIANRQFVFQSSQPVGLSLVKYLIAVILSLGISATLLYLLVGMFSISAAVAKLFAEASTFLLNYLVLKHFVFRTK</sequence>
<feature type="transmembrane region" description="Helical" evidence="5">
    <location>
        <begin position="302"/>
        <end position="320"/>
    </location>
</feature>
<name>A0A3B0WGJ5_9ZZZZ</name>
<evidence type="ECO:0000256" key="3">
    <source>
        <dbReference type="ARBA" id="ARBA00022989"/>
    </source>
</evidence>
<evidence type="ECO:0000313" key="8">
    <source>
        <dbReference type="EMBL" id="VAW42714.1"/>
    </source>
</evidence>
<dbReference type="GO" id="GO:0016020">
    <property type="term" value="C:membrane"/>
    <property type="evidence" value="ECO:0007669"/>
    <property type="project" value="UniProtKB-SubCell"/>
</dbReference>
<comment type="subcellular location">
    <subcellularLocation>
        <location evidence="1">Membrane</location>
        <topology evidence="1">Multi-pass membrane protein</topology>
    </subcellularLocation>
</comment>
<dbReference type="GO" id="GO:0006487">
    <property type="term" value="P:protein N-linked glycosylation"/>
    <property type="evidence" value="ECO:0007669"/>
    <property type="project" value="TreeGrafter"/>
</dbReference>
<dbReference type="Pfam" id="PF00535">
    <property type="entry name" value="Glycos_transf_2"/>
    <property type="match status" value="1"/>
</dbReference>
<feature type="transmembrane region" description="Helical" evidence="5">
    <location>
        <begin position="326"/>
        <end position="347"/>
    </location>
</feature>
<dbReference type="CDD" id="cd04179">
    <property type="entry name" value="DPM_DPG-synthase_like"/>
    <property type="match status" value="1"/>
</dbReference>
<dbReference type="InterPro" id="IPR029044">
    <property type="entry name" value="Nucleotide-diphossugar_trans"/>
</dbReference>
<dbReference type="PANTHER" id="PTHR10859">
    <property type="entry name" value="GLYCOSYL TRANSFERASE"/>
    <property type="match status" value="1"/>
</dbReference>
<evidence type="ECO:0000256" key="2">
    <source>
        <dbReference type="ARBA" id="ARBA00022692"/>
    </source>
</evidence>
<proteinExistence type="predicted"/>